<dbReference type="EMBL" id="JAUEPR010000005">
    <property type="protein sequence ID" value="KAK0484460.1"/>
    <property type="molecule type" value="Genomic_DNA"/>
</dbReference>
<keyword evidence="2" id="KW-1185">Reference proteome</keyword>
<reference evidence="1" key="1">
    <citation type="submission" date="2023-06" db="EMBL/GenBank/DDBJ databases">
        <authorList>
            <consortium name="Lawrence Berkeley National Laboratory"/>
            <person name="Ahrendt S."/>
            <person name="Sahu N."/>
            <person name="Indic B."/>
            <person name="Wong-Bajracharya J."/>
            <person name="Merenyi Z."/>
            <person name="Ke H.-M."/>
            <person name="Monk M."/>
            <person name="Kocsube S."/>
            <person name="Drula E."/>
            <person name="Lipzen A."/>
            <person name="Balint B."/>
            <person name="Henrissat B."/>
            <person name="Andreopoulos B."/>
            <person name="Martin F.M."/>
            <person name="Harder C.B."/>
            <person name="Rigling D."/>
            <person name="Ford K.L."/>
            <person name="Foster G.D."/>
            <person name="Pangilinan J."/>
            <person name="Papanicolaou A."/>
            <person name="Barry K."/>
            <person name="LaButti K."/>
            <person name="Viragh M."/>
            <person name="Koriabine M."/>
            <person name="Yan M."/>
            <person name="Riley R."/>
            <person name="Champramary S."/>
            <person name="Plett K.L."/>
            <person name="Tsai I.J."/>
            <person name="Slot J."/>
            <person name="Sipos G."/>
            <person name="Plett J."/>
            <person name="Nagy L.G."/>
            <person name="Grigoriev I.V."/>
        </authorList>
    </citation>
    <scope>NUCLEOTIDE SEQUENCE</scope>
    <source>
        <strain evidence="1">ICMP 16352</strain>
    </source>
</reference>
<organism evidence="1 2">
    <name type="scientific">Armillaria novae-zelandiae</name>
    <dbReference type="NCBI Taxonomy" id="153914"/>
    <lineage>
        <taxon>Eukaryota</taxon>
        <taxon>Fungi</taxon>
        <taxon>Dikarya</taxon>
        <taxon>Basidiomycota</taxon>
        <taxon>Agaricomycotina</taxon>
        <taxon>Agaricomycetes</taxon>
        <taxon>Agaricomycetidae</taxon>
        <taxon>Agaricales</taxon>
        <taxon>Marasmiineae</taxon>
        <taxon>Physalacriaceae</taxon>
        <taxon>Armillaria</taxon>
    </lineage>
</organism>
<dbReference type="Proteomes" id="UP001175227">
    <property type="component" value="Unassembled WGS sequence"/>
</dbReference>
<name>A0AA39PIH6_9AGAR</name>
<evidence type="ECO:0000313" key="1">
    <source>
        <dbReference type="EMBL" id="KAK0484460.1"/>
    </source>
</evidence>
<comment type="caution">
    <text evidence="1">The sequence shown here is derived from an EMBL/GenBank/DDBJ whole genome shotgun (WGS) entry which is preliminary data.</text>
</comment>
<dbReference type="AlphaFoldDB" id="A0AA39PIH6"/>
<proteinExistence type="predicted"/>
<accession>A0AA39PIH6</accession>
<protein>
    <submittedName>
        <fullName evidence="1">Uncharacterized protein</fullName>
    </submittedName>
</protein>
<sequence>MRRKRVFRLIACRVIIGTLQDGIASMDRLRRSEILILLRILLNAASALRLLSARSSIRLGTPLRDVFPSPRRPGSPRNNVT</sequence>
<gene>
    <name evidence="1" type="ORF">IW261DRAFT_1456679</name>
</gene>
<evidence type="ECO:0000313" key="2">
    <source>
        <dbReference type="Proteomes" id="UP001175227"/>
    </source>
</evidence>